<sequence>MLSVCLYLFLLLCLLNAVMTTPQEKQEQQQSSPQVMAPDGGWGWVVVGALFVASALVFGLIRSLGIFFVEFVQYFGESAQAVSWITSIGVAVQQLFSPIGTAACNVYGARPVVMIGGFLSGLGFILASQATTLSHLYLTMGLISGIGWALVFTPIIASVMQYFTTRRSLAMGLGFTGIGLASFAFSPLFQYLVEVYAWRGALLILGGLSFNMIACGALIRPIWNPKAVVKAKTSSNHNKCSRIHECFEISLLSHRGFLTYTLAITFFNAGYFIPYVHLVAHSRHIGFSEYQAAFVISVTGVADIVGRVVSGWASDLGKMRMLHMLTVWTGLLGIFLLLIPLGVTYSGLLVVSLAYGFCAGAMTPLAFAVVPEIVGMERMLGALGLLQFLESIGGLLGAPLSGWLKDYTGSYTVSFVAAGSFLVLGTLITSTLPHFWSCTSPSPPSPKSSQDASMEDGLLKQPLPSVPEKLCPLDDIPVLR</sequence>
<dbReference type="GO" id="GO:0008028">
    <property type="term" value="F:monocarboxylic acid transmembrane transporter activity"/>
    <property type="evidence" value="ECO:0007669"/>
    <property type="project" value="TreeGrafter"/>
</dbReference>
<dbReference type="PANTHER" id="PTHR11360">
    <property type="entry name" value="MONOCARBOXYLATE TRANSPORTER"/>
    <property type="match status" value="1"/>
</dbReference>
<evidence type="ECO:0000256" key="7">
    <source>
        <dbReference type="ARBA" id="ARBA00022847"/>
    </source>
</evidence>
<protein>
    <recommendedName>
        <fullName evidence="12">Monocarboxylate transporter 13</fullName>
    </recommendedName>
    <alternativeName>
        <fullName evidence="13">Solute carrier family 16 member 13</fullName>
    </alternativeName>
</protein>
<feature type="transmembrane region" description="Helical" evidence="15">
    <location>
        <begin position="321"/>
        <end position="343"/>
    </location>
</feature>
<feature type="transmembrane region" description="Helical" evidence="15">
    <location>
        <begin position="169"/>
        <end position="189"/>
    </location>
</feature>
<keyword evidence="19" id="KW-1185">Reference proteome</keyword>
<keyword evidence="8 15" id="KW-1133">Transmembrane helix</keyword>
<evidence type="ECO:0000256" key="11">
    <source>
        <dbReference type="ARBA" id="ARBA00059080"/>
    </source>
</evidence>
<keyword evidence="9" id="KW-0333">Golgi apparatus</keyword>
<dbReference type="InterPro" id="IPR036259">
    <property type="entry name" value="MFS_trans_sf"/>
</dbReference>
<name>A0A9W7T635_TRIRA</name>
<gene>
    <name evidence="18" type="ORF">IRJ41_023829</name>
</gene>
<dbReference type="InterPro" id="IPR011701">
    <property type="entry name" value="MFS"/>
</dbReference>
<evidence type="ECO:0000256" key="9">
    <source>
        <dbReference type="ARBA" id="ARBA00023034"/>
    </source>
</evidence>
<keyword evidence="6 15" id="KW-0812">Transmembrane</keyword>
<dbReference type="PANTHER" id="PTHR11360:SF19">
    <property type="entry name" value="MONOCARBOXYLATE TRANSPORTER 13"/>
    <property type="match status" value="1"/>
</dbReference>
<evidence type="ECO:0000256" key="1">
    <source>
        <dbReference type="ARBA" id="ARBA00004651"/>
    </source>
</evidence>
<feature type="transmembrane region" description="Helical" evidence="15">
    <location>
        <begin position="44"/>
        <end position="69"/>
    </location>
</feature>
<keyword evidence="5" id="KW-1003">Cell membrane</keyword>
<dbReference type="Gene3D" id="1.20.1250.20">
    <property type="entry name" value="MFS general substrate transporter like domains"/>
    <property type="match status" value="1"/>
</dbReference>
<feature type="transmembrane region" description="Helical" evidence="15">
    <location>
        <begin position="136"/>
        <end position="157"/>
    </location>
</feature>
<dbReference type="SUPFAM" id="SSF103473">
    <property type="entry name" value="MFS general substrate transporter"/>
    <property type="match status" value="1"/>
</dbReference>
<evidence type="ECO:0000256" key="3">
    <source>
        <dbReference type="ARBA" id="ARBA00006727"/>
    </source>
</evidence>
<evidence type="ECO:0000256" key="8">
    <source>
        <dbReference type="ARBA" id="ARBA00022989"/>
    </source>
</evidence>
<evidence type="ECO:0000313" key="19">
    <source>
        <dbReference type="Proteomes" id="UP001059041"/>
    </source>
</evidence>
<feature type="transmembrane region" description="Helical" evidence="15">
    <location>
        <begin position="112"/>
        <end position="130"/>
    </location>
</feature>
<evidence type="ECO:0000256" key="12">
    <source>
        <dbReference type="ARBA" id="ARBA00073869"/>
    </source>
</evidence>
<dbReference type="GO" id="GO:0000139">
    <property type="term" value="C:Golgi membrane"/>
    <property type="evidence" value="ECO:0007669"/>
    <property type="project" value="UniProtKB-SubCell"/>
</dbReference>
<feature type="signal peptide" evidence="16">
    <location>
        <begin position="1"/>
        <end position="20"/>
    </location>
</feature>
<dbReference type="OrthoDB" id="2213137at2759"/>
<comment type="caution">
    <text evidence="18">The sequence shown here is derived from an EMBL/GenBank/DDBJ whole genome shotgun (WGS) entry which is preliminary data.</text>
</comment>
<dbReference type="EMBL" id="JAFHDT010000027">
    <property type="protein sequence ID" value="KAI7790731.1"/>
    <property type="molecule type" value="Genomic_DNA"/>
</dbReference>
<reference evidence="18" key="1">
    <citation type="submission" date="2021-02" db="EMBL/GenBank/DDBJ databases">
        <title>Comparative genomics reveals that relaxation of natural selection precedes convergent phenotypic evolution of cavefish.</title>
        <authorList>
            <person name="Peng Z."/>
        </authorList>
    </citation>
    <scope>NUCLEOTIDE SEQUENCE</scope>
    <source>
        <tissue evidence="18">Muscle</tissue>
    </source>
</reference>
<feature type="domain" description="Major facilitator superfamily (MFS) profile" evidence="17">
    <location>
        <begin position="43"/>
        <end position="437"/>
    </location>
</feature>
<evidence type="ECO:0000256" key="15">
    <source>
        <dbReference type="SAM" id="Phobius"/>
    </source>
</evidence>
<keyword evidence="4" id="KW-0813">Transport</keyword>
<proteinExistence type="inferred from homology"/>
<evidence type="ECO:0000256" key="16">
    <source>
        <dbReference type="SAM" id="SignalP"/>
    </source>
</evidence>
<evidence type="ECO:0000259" key="17">
    <source>
        <dbReference type="PROSITE" id="PS50850"/>
    </source>
</evidence>
<feature type="transmembrane region" description="Helical" evidence="15">
    <location>
        <begin position="349"/>
        <end position="370"/>
    </location>
</feature>
<accession>A0A9W7T635</accession>
<dbReference type="InterPro" id="IPR020846">
    <property type="entry name" value="MFS_dom"/>
</dbReference>
<dbReference type="FunFam" id="1.20.1250.20:FF:000163">
    <property type="entry name" value="Putative monocarboxylate transporter 13"/>
    <property type="match status" value="1"/>
</dbReference>
<dbReference type="Pfam" id="PF07690">
    <property type="entry name" value="MFS_1"/>
    <property type="match status" value="1"/>
</dbReference>
<keyword evidence="16" id="KW-0732">Signal</keyword>
<dbReference type="CDD" id="cd17423">
    <property type="entry name" value="MFS_MCT11_13"/>
    <property type="match status" value="1"/>
</dbReference>
<keyword evidence="10 15" id="KW-0472">Membrane</keyword>
<dbReference type="PROSITE" id="PS50850">
    <property type="entry name" value="MFS"/>
    <property type="match status" value="1"/>
</dbReference>
<feature type="transmembrane region" description="Helical" evidence="15">
    <location>
        <begin position="290"/>
        <end position="309"/>
    </location>
</feature>
<comment type="function">
    <text evidence="11">Proton-linked monocarboxylate transporter. May catalyze the transport of monocarboxylates across the plasma membrane.</text>
</comment>
<evidence type="ECO:0000256" key="10">
    <source>
        <dbReference type="ARBA" id="ARBA00023136"/>
    </source>
</evidence>
<evidence type="ECO:0000256" key="5">
    <source>
        <dbReference type="ARBA" id="ARBA00022475"/>
    </source>
</evidence>
<evidence type="ECO:0000256" key="13">
    <source>
        <dbReference type="ARBA" id="ARBA00078721"/>
    </source>
</evidence>
<dbReference type="GO" id="GO:0005886">
    <property type="term" value="C:plasma membrane"/>
    <property type="evidence" value="ECO:0007669"/>
    <property type="project" value="UniProtKB-SubCell"/>
</dbReference>
<feature type="chain" id="PRO_5040772213" description="Monocarboxylate transporter 13" evidence="16">
    <location>
        <begin position="21"/>
        <end position="480"/>
    </location>
</feature>
<organism evidence="18 19">
    <name type="scientific">Triplophysa rosa</name>
    <name type="common">Cave loach</name>
    <dbReference type="NCBI Taxonomy" id="992332"/>
    <lineage>
        <taxon>Eukaryota</taxon>
        <taxon>Metazoa</taxon>
        <taxon>Chordata</taxon>
        <taxon>Craniata</taxon>
        <taxon>Vertebrata</taxon>
        <taxon>Euteleostomi</taxon>
        <taxon>Actinopterygii</taxon>
        <taxon>Neopterygii</taxon>
        <taxon>Teleostei</taxon>
        <taxon>Ostariophysi</taxon>
        <taxon>Cypriniformes</taxon>
        <taxon>Nemacheilidae</taxon>
        <taxon>Triplophysa</taxon>
    </lineage>
</organism>
<feature type="transmembrane region" description="Helical" evidence="15">
    <location>
        <begin position="410"/>
        <end position="432"/>
    </location>
</feature>
<dbReference type="InterPro" id="IPR048233">
    <property type="entry name" value="MFS_MCT_13"/>
</dbReference>
<dbReference type="Proteomes" id="UP001059041">
    <property type="component" value="Unassembled WGS sequence"/>
</dbReference>
<evidence type="ECO:0000256" key="4">
    <source>
        <dbReference type="ARBA" id="ARBA00022448"/>
    </source>
</evidence>
<feature type="transmembrane region" description="Helical" evidence="15">
    <location>
        <begin position="201"/>
        <end position="223"/>
    </location>
</feature>
<evidence type="ECO:0000256" key="2">
    <source>
        <dbReference type="ARBA" id="ARBA00004653"/>
    </source>
</evidence>
<keyword evidence="7" id="KW-0769">Symport</keyword>
<dbReference type="GO" id="GO:0015293">
    <property type="term" value="F:symporter activity"/>
    <property type="evidence" value="ECO:0007669"/>
    <property type="project" value="UniProtKB-KW"/>
</dbReference>
<evidence type="ECO:0000256" key="14">
    <source>
        <dbReference type="SAM" id="MobiDB-lite"/>
    </source>
</evidence>
<dbReference type="InterPro" id="IPR050327">
    <property type="entry name" value="Proton-linked_MCT"/>
</dbReference>
<evidence type="ECO:0000313" key="18">
    <source>
        <dbReference type="EMBL" id="KAI7790731.1"/>
    </source>
</evidence>
<feature type="transmembrane region" description="Helical" evidence="15">
    <location>
        <begin position="382"/>
        <end position="404"/>
    </location>
</feature>
<comment type="similarity">
    <text evidence="3">Belongs to the major facilitator superfamily. Monocarboxylate porter (TC 2.A.1.13) family.</text>
</comment>
<feature type="region of interest" description="Disordered" evidence="14">
    <location>
        <begin position="441"/>
        <end position="480"/>
    </location>
</feature>
<comment type="subcellular location">
    <subcellularLocation>
        <location evidence="1">Cell membrane</location>
        <topology evidence="1">Multi-pass membrane protein</topology>
    </subcellularLocation>
    <subcellularLocation>
        <location evidence="2">Golgi apparatus membrane</location>
        <topology evidence="2">Multi-pass membrane protein</topology>
    </subcellularLocation>
</comment>
<feature type="transmembrane region" description="Helical" evidence="15">
    <location>
        <begin position="257"/>
        <end position="278"/>
    </location>
</feature>
<dbReference type="AlphaFoldDB" id="A0A9W7T635"/>
<evidence type="ECO:0000256" key="6">
    <source>
        <dbReference type="ARBA" id="ARBA00022692"/>
    </source>
</evidence>